<keyword evidence="2 8" id="KW-0547">Nucleotide-binding</keyword>
<evidence type="ECO:0000313" key="14">
    <source>
        <dbReference type="EMBL" id="KAI5082402.1"/>
    </source>
</evidence>
<reference evidence="14" key="1">
    <citation type="submission" date="2021-01" db="EMBL/GenBank/DDBJ databases">
        <title>Adiantum capillus-veneris genome.</title>
        <authorList>
            <person name="Fang Y."/>
            <person name="Liao Q."/>
        </authorList>
    </citation>
    <scope>NUCLEOTIDE SEQUENCE</scope>
    <source>
        <strain evidence="14">H3</strain>
        <tissue evidence="14">Leaf</tissue>
    </source>
</reference>
<keyword evidence="1" id="KW-0934">Plastid</keyword>
<evidence type="ECO:0000256" key="5">
    <source>
        <dbReference type="ARBA" id="ARBA00022840"/>
    </source>
</evidence>
<feature type="compositionally biased region" description="Basic and acidic residues" evidence="9">
    <location>
        <begin position="280"/>
        <end position="293"/>
    </location>
</feature>
<dbReference type="InterPro" id="IPR001650">
    <property type="entry name" value="Helicase_C-like"/>
</dbReference>
<evidence type="ECO:0000256" key="8">
    <source>
        <dbReference type="RuleBase" id="RU365068"/>
    </source>
</evidence>
<dbReference type="EMBL" id="JABFUD020000025">
    <property type="protein sequence ID" value="KAI5059148.1"/>
    <property type="molecule type" value="Genomic_DNA"/>
</dbReference>
<dbReference type="SMART" id="SM00490">
    <property type="entry name" value="HELICc"/>
    <property type="match status" value="1"/>
</dbReference>
<evidence type="ECO:0000256" key="7">
    <source>
        <dbReference type="PROSITE-ProRule" id="PRU00552"/>
    </source>
</evidence>
<dbReference type="Pfam" id="PF00270">
    <property type="entry name" value="DEAD"/>
    <property type="match status" value="1"/>
</dbReference>
<keyword evidence="1" id="KW-0150">Chloroplast</keyword>
<keyword evidence="6 8" id="KW-0694">RNA-binding</keyword>
<evidence type="ECO:0000259" key="11">
    <source>
        <dbReference type="PROSITE" id="PS51194"/>
    </source>
</evidence>
<dbReference type="SMART" id="SM00487">
    <property type="entry name" value="DEXDc"/>
    <property type="match status" value="1"/>
</dbReference>
<feature type="region of interest" description="Disordered" evidence="9">
    <location>
        <begin position="73"/>
        <end position="107"/>
    </location>
</feature>
<dbReference type="GO" id="GO:0003723">
    <property type="term" value="F:RNA binding"/>
    <property type="evidence" value="ECO:0007669"/>
    <property type="project" value="UniProtKB-UniRule"/>
</dbReference>
<evidence type="ECO:0000259" key="10">
    <source>
        <dbReference type="PROSITE" id="PS51192"/>
    </source>
</evidence>
<comment type="caution">
    <text evidence="14">The sequence shown here is derived from an EMBL/GenBank/DDBJ whole genome shotgun (WGS) entry which is preliminary data.</text>
</comment>
<evidence type="ECO:0000256" key="4">
    <source>
        <dbReference type="ARBA" id="ARBA00022806"/>
    </source>
</evidence>
<comment type="domain">
    <text evidence="8">The Q motif is unique to and characteristic of the DEAD box family of RNA helicases and controls ATP binding and hydrolysis.</text>
</comment>
<gene>
    <name evidence="14" type="ORF">GOP47_0002145</name>
    <name evidence="13" type="ORF">GOP47_0025467</name>
</gene>
<organism evidence="14 15">
    <name type="scientific">Adiantum capillus-veneris</name>
    <name type="common">Maidenhair fern</name>
    <dbReference type="NCBI Taxonomy" id="13818"/>
    <lineage>
        <taxon>Eukaryota</taxon>
        <taxon>Viridiplantae</taxon>
        <taxon>Streptophyta</taxon>
        <taxon>Embryophyta</taxon>
        <taxon>Tracheophyta</taxon>
        <taxon>Polypodiopsida</taxon>
        <taxon>Polypodiidae</taxon>
        <taxon>Polypodiales</taxon>
        <taxon>Pteridineae</taxon>
        <taxon>Pteridaceae</taxon>
        <taxon>Vittarioideae</taxon>
        <taxon>Adiantum</taxon>
    </lineage>
</organism>
<evidence type="ECO:0000259" key="12">
    <source>
        <dbReference type="PROSITE" id="PS51195"/>
    </source>
</evidence>
<evidence type="ECO:0000256" key="3">
    <source>
        <dbReference type="ARBA" id="ARBA00022801"/>
    </source>
</evidence>
<comment type="catalytic activity">
    <reaction evidence="8">
        <text>ATP + H2O = ADP + phosphate + H(+)</text>
        <dbReference type="Rhea" id="RHEA:13065"/>
        <dbReference type="ChEBI" id="CHEBI:15377"/>
        <dbReference type="ChEBI" id="CHEBI:15378"/>
        <dbReference type="ChEBI" id="CHEBI:30616"/>
        <dbReference type="ChEBI" id="CHEBI:43474"/>
        <dbReference type="ChEBI" id="CHEBI:456216"/>
        <dbReference type="EC" id="3.6.4.13"/>
    </reaction>
</comment>
<dbReference type="GO" id="GO:0016787">
    <property type="term" value="F:hydrolase activity"/>
    <property type="evidence" value="ECO:0007669"/>
    <property type="project" value="UniProtKB-KW"/>
</dbReference>
<evidence type="ECO:0000256" key="2">
    <source>
        <dbReference type="ARBA" id="ARBA00022741"/>
    </source>
</evidence>
<dbReference type="InterPro" id="IPR011545">
    <property type="entry name" value="DEAD/DEAH_box_helicase_dom"/>
</dbReference>
<feature type="compositionally biased region" description="Basic and acidic residues" evidence="9">
    <location>
        <begin position="254"/>
        <end position="266"/>
    </location>
</feature>
<dbReference type="EMBL" id="JABFUD020000003">
    <property type="protein sequence ID" value="KAI5082402.1"/>
    <property type="molecule type" value="Genomic_DNA"/>
</dbReference>
<protein>
    <recommendedName>
        <fullName evidence="8">ATP-dependent RNA helicase</fullName>
        <ecNumber evidence="8">3.6.4.13</ecNumber>
    </recommendedName>
</protein>
<keyword evidence="15" id="KW-1185">Reference proteome</keyword>
<feature type="compositionally biased region" description="Basic and acidic residues" evidence="9">
    <location>
        <begin position="160"/>
        <end position="175"/>
    </location>
</feature>
<dbReference type="SUPFAM" id="SSF52540">
    <property type="entry name" value="P-loop containing nucleoside triphosphate hydrolases"/>
    <property type="match status" value="1"/>
</dbReference>
<dbReference type="PANTHER" id="PTHR24031">
    <property type="entry name" value="RNA HELICASE"/>
    <property type="match status" value="1"/>
</dbReference>
<dbReference type="GO" id="GO:0005524">
    <property type="term" value="F:ATP binding"/>
    <property type="evidence" value="ECO:0007669"/>
    <property type="project" value="UniProtKB-UniRule"/>
</dbReference>
<dbReference type="EC" id="3.6.4.13" evidence="8"/>
<comment type="function">
    <text evidence="8">RNA helicase.</text>
</comment>
<dbReference type="PROSITE" id="PS51194">
    <property type="entry name" value="HELICASE_CTER"/>
    <property type="match status" value="1"/>
</dbReference>
<evidence type="ECO:0000313" key="13">
    <source>
        <dbReference type="EMBL" id="KAI5059148.1"/>
    </source>
</evidence>
<dbReference type="CDD" id="cd18787">
    <property type="entry name" value="SF2_C_DEAD"/>
    <property type="match status" value="1"/>
</dbReference>
<dbReference type="Proteomes" id="UP000886520">
    <property type="component" value="Chromosome 2"/>
</dbReference>
<evidence type="ECO:0000256" key="6">
    <source>
        <dbReference type="ARBA" id="ARBA00022884"/>
    </source>
</evidence>
<dbReference type="GO" id="GO:0003724">
    <property type="term" value="F:RNA helicase activity"/>
    <property type="evidence" value="ECO:0007669"/>
    <property type="project" value="UniProtKB-EC"/>
</dbReference>
<dbReference type="Gene3D" id="3.40.50.300">
    <property type="entry name" value="P-loop containing nucleotide triphosphate hydrolases"/>
    <property type="match status" value="2"/>
</dbReference>
<evidence type="ECO:0000256" key="9">
    <source>
        <dbReference type="SAM" id="MobiDB-lite"/>
    </source>
</evidence>
<dbReference type="PROSITE" id="PS51195">
    <property type="entry name" value="Q_MOTIF"/>
    <property type="match status" value="1"/>
</dbReference>
<feature type="compositionally biased region" description="Acidic residues" evidence="9">
    <location>
        <begin position="208"/>
        <end position="217"/>
    </location>
</feature>
<sequence length="775" mass="85754">MSRQVLSRHGHLRRALVPPASFFRACASSSSSFYHGSHAELPRSFSSLSDGVELLHIPSKWFAAVTSKLQVGSVPPASAKPEQKPNQSGKSQPLSVSSRKRDSNSRARDGATFMFSNAFLRTSLHSNWTSSKLSRAIHSAIGDDDSDESDELDDFLLDPEIPHRKERSSSSRGEKGSPALHKISDSEEDDDEVPMITTNKRRTSAIDACEDSDDVEEEKGRASAKKKRSGNDRNVADSRATFSKKRPVALENLPEEKASYSRRASESHLVPDGAEEEDTEVRQVNKSTDHNSSSEEGSSGPSYLTKTRFDKFPVSPLSIKALHSVLKYEKMTEVQEATFPVILKGQDVLAKARTGTGKTIAFLLPAIEAILKAPEGRARNPVYVLIVCPTRELAQQAAAEAKVLLQFHRGLGAQVVYGGCSIRGEQMNLSKSPCQILVGTPGRLVDHIQRTPEMDRQLKSVQLFVLDEADHMLDMGFRDSLQKIMQAIPSKRQTLLFSATIPREVHSMAKVALRNDHVFIDAVGKDSEDTHAKVKQQYIVAPLEKQIRVLYAALKQHMEADPHYKVLVFCSTARTTGFMCKLFMNLGFNSKEIHSRKDQSYRTRVSDEFRQSKGGIILFTSDVSARGVDYPNVTLVVQVGAPSEMEQYIHRLGRTGRAGKKGEGLLILAPWESYFLEKLAKLPLTQLPPPKLTAQAKTKILNAASLVDAPLKEMAYTSWLGYYRSLKGLSLDKAMLVEYANQFSASMGFDEPPALSRMVASKMALNGVPGIRLRR</sequence>
<name>A0A9D4ZQY5_ADICA</name>
<dbReference type="InterPro" id="IPR014014">
    <property type="entry name" value="RNA_helicase_DEAD_Q_motif"/>
</dbReference>
<feature type="domain" description="DEAD-box RNA helicase Q" evidence="12">
    <location>
        <begin position="307"/>
        <end position="336"/>
    </location>
</feature>
<dbReference type="InterPro" id="IPR027417">
    <property type="entry name" value="P-loop_NTPase"/>
</dbReference>
<dbReference type="PROSITE" id="PS51192">
    <property type="entry name" value="HELICASE_ATP_BIND_1"/>
    <property type="match status" value="1"/>
</dbReference>
<feature type="compositionally biased region" description="Polar residues" evidence="9">
    <location>
        <begin position="84"/>
        <end position="97"/>
    </location>
</feature>
<evidence type="ECO:0000256" key="1">
    <source>
        <dbReference type="ARBA" id="ARBA00022528"/>
    </source>
</evidence>
<dbReference type="Proteomes" id="UP000886520">
    <property type="component" value="Chromosome 25"/>
</dbReference>
<comment type="similarity">
    <text evidence="8">Belongs to the DEAD box helicase family.</text>
</comment>
<feature type="domain" description="Helicase ATP-binding" evidence="10">
    <location>
        <begin position="339"/>
        <end position="519"/>
    </location>
</feature>
<keyword evidence="5 8" id="KW-0067">ATP-binding</keyword>
<evidence type="ECO:0000313" key="15">
    <source>
        <dbReference type="Proteomes" id="UP000886520"/>
    </source>
</evidence>
<feature type="domain" description="Helicase C-terminal" evidence="11">
    <location>
        <begin position="546"/>
        <end position="700"/>
    </location>
</feature>
<feature type="short sequence motif" description="Q motif" evidence="7">
    <location>
        <begin position="307"/>
        <end position="336"/>
    </location>
</feature>
<accession>A0A9D4ZQY5</accession>
<feature type="region of interest" description="Disordered" evidence="9">
    <location>
        <begin position="158"/>
        <end position="304"/>
    </location>
</feature>
<proteinExistence type="inferred from homology"/>
<keyword evidence="4 8" id="KW-0347">Helicase</keyword>
<dbReference type="Pfam" id="PF00271">
    <property type="entry name" value="Helicase_C"/>
    <property type="match status" value="1"/>
</dbReference>
<dbReference type="OrthoDB" id="193716at2759"/>
<dbReference type="InterPro" id="IPR014001">
    <property type="entry name" value="Helicase_ATP-bd"/>
</dbReference>
<dbReference type="AlphaFoldDB" id="A0A9D4ZQY5"/>
<keyword evidence="3 8" id="KW-0378">Hydrolase</keyword>